<protein>
    <submittedName>
        <fullName evidence="2">Prevent-host-death protein</fullName>
    </submittedName>
</protein>
<reference evidence="2 3" key="1">
    <citation type="journal article" date="2016" name="Nat. Commun.">
        <title>Thousands of microbial genomes shed light on interconnected biogeochemical processes in an aquifer system.</title>
        <authorList>
            <person name="Anantharaman K."/>
            <person name="Brown C.T."/>
            <person name="Hug L.A."/>
            <person name="Sharon I."/>
            <person name="Castelle C.J."/>
            <person name="Probst A.J."/>
            <person name="Thomas B.C."/>
            <person name="Singh A."/>
            <person name="Wilkins M.J."/>
            <person name="Karaoz U."/>
            <person name="Brodie E.L."/>
            <person name="Williams K.H."/>
            <person name="Hubbard S.S."/>
            <person name="Banfield J.F."/>
        </authorList>
    </citation>
    <scope>NUCLEOTIDE SEQUENCE [LARGE SCALE GENOMIC DNA]</scope>
</reference>
<evidence type="ECO:0000256" key="1">
    <source>
        <dbReference type="ARBA" id="ARBA00009981"/>
    </source>
</evidence>
<gene>
    <name evidence="2" type="ORF">A2161_20655</name>
</gene>
<dbReference type="Gene3D" id="3.40.1620.10">
    <property type="entry name" value="YefM-like domain"/>
    <property type="match status" value="1"/>
</dbReference>
<proteinExistence type="inferred from homology"/>
<dbReference type="InterPro" id="IPR036165">
    <property type="entry name" value="YefM-like_sf"/>
</dbReference>
<comment type="similarity">
    <text evidence="1">Belongs to the phD/YefM antitoxin family.</text>
</comment>
<dbReference type="SUPFAM" id="SSF143120">
    <property type="entry name" value="YefM-like"/>
    <property type="match status" value="1"/>
</dbReference>
<accession>A0A1F7S378</accession>
<dbReference type="EMBL" id="MGDD01000040">
    <property type="protein sequence ID" value="OGL48275.1"/>
    <property type="molecule type" value="Genomic_DNA"/>
</dbReference>
<evidence type="ECO:0000313" key="3">
    <source>
        <dbReference type="Proteomes" id="UP000179266"/>
    </source>
</evidence>
<organism evidence="2 3">
    <name type="scientific">Candidatus Schekmanbacteria bacterium RBG_13_48_7</name>
    <dbReference type="NCBI Taxonomy" id="1817878"/>
    <lineage>
        <taxon>Bacteria</taxon>
        <taxon>Candidatus Schekmaniibacteriota</taxon>
    </lineage>
</organism>
<comment type="caution">
    <text evidence="2">The sequence shown here is derived from an EMBL/GenBank/DDBJ whole genome shotgun (WGS) entry which is preliminary data.</text>
</comment>
<sequence>MKIGAGEFKAKCLKLMDDVKKYHMEIIVTKFGKPVAKMIPVEENPEQTLFGYLKDSVEISGDIVEPIGESWNADE</sequence>
<dbReference type="AlphaFoldDB" id="A0A1F7S378"/>
<dbReference type="Proteomes" id="UP000179266">
    <property type="component" value="Unassembled WGS sequence"/>
</dbReference>
<dbReference type="NCBIfam" id="TIGR01552">
    <property type="entry name" value="phd_fam"/>
    <property type="match status" value="1"/>
</dbReference>
<name>A0A1F7S378_9BACT</name>
<evidence type="ECO:0000313" key="2">
    <source>
        <dbReference type="EMBL" id="OGL48275.1"/>
    </source>
</evidence>